<evidence type="ECO:0000256" key="1">
    <source>
        <dbReference type="SAM" id="Phobius"/>
    </source>
</evidence>
<keyword evidence="1" id="KW-1133">Transmembrane helix</keyword>
<dbReference type="InterPro" id="IPR016410">
    <property type="entry name" value="Phage_imm"/>
</dbReference>
<gene>
    <name evidence="3" type="ORF">KIN34_03885</name>
</gene>
<evidence type="ECO:0000313" key="4">
    <source>
        <dbReference type="Proteomes" id="UP000722125"/>
    </source>
</evidence>
<dbReference type="Pfam" id="PF14373">
    <property type="entry name" value="Imm_superinfect"/>
    <property type="match status" value="1"/>
</dbReference>
<feature type="transmembrane region" description="Helical" evidence="1">
    <location>
        <begin position="70"/>
        <end position="91"/>
    </location>
</feature>
<dbReference type="InterPro" id="IPR018929">
    <property type="entry name" value="DUF2510"/>
</dbReference>
<proteinExistence type="predicted"/>
<name>A0ABS5TWC0_9CELL</name>
<keyword evidence="4" id="KW-1185">Reference proteome</keyword>
<sequence length="163" mass="17809">MSGNDRYDSGARPYDLPAEPVAYGTAPYGTAPYGTAPPVHPGYDDVRDGAPVPSIAWSTVRSDQVVPSGVTVLVAWLLVLFTGFYLLPWAIAATRGKADRWSIFWVTLLLGWTGIGWLICLVWSVLPHHMVRIAPLPAPAGWYPQPDGSHAFWDGARWTGHRA</sequence>
<protein>
    <submittedName>
        <fullName evidence="3">Superinfection immunity protein</fullName>
    </submittedName>
</protein>
<dbReference type="Pfam" id="PF10708">
    <property type="entry name" value="DUF2510"/>
    <property type="match status" value="1"/>
</dbReference>
<keyword evidence="1" id="KW-0812">Transmembrane</keyword>
<reference evidence="3 4" key="1">
    <citation type="submission" date="2021-05" db="EMBL/GenBank/DDBJ databases">
        <title>Description of Cellulomonas sp. DKR-3 sp. nov.</title>
        <authorList>
            <person name="Dahal R.H."/>
            <person name="Chaudhary D.K."/>
        </authorList>
    </citation>
    <scope>NUCLEOTIDE SEQUENCE [LARGE SCALE GENOMIC DNA]</scope>
    <source>
        <strain evidence="3 4">DKR-3</strain>
    </source>
</reference>
<comment type="caution">
    <text evidence="3">The sequence shown here is derived from an EMBL/GenBank/DDBJ whole genome shotgun (WGS) entry which is preliminary data.</text>
</comment>
<evidence type="ECO:0000313" key="3">
    <source>
        <dbReference type="EMBL" id="MBT0993425.1"/>
    </source>
</evidence>
<evidence type="ECO:0000259" key="2">
    <source>
        <dbReference type="Pfam" id="PF10708"/>
    </source>
</evidence>
<accession>A0ABS5TWC0</accession>
<feature type="transmembrane region" description="Helical" evidence="1">
    <location>
        <begin position="103"/>
        <end position="126"/>
    </location>
</feature>
<feature type="domain" description="DUF2510" evidence="2">
    <location>
        <begin position="140"/>
        <end position="162"/>
    </location>
</feature>
<dbReference type="EMBL" id="JAHBOH010000001">
    <property type="protein sequence ID" value="MBT0993425.1"/>
    <property type="molecule type" value="Genomic_DNA"/>
</dbReference>
<dbReference type="Proteomes" id="UP000722125">
    <property type="component" value="Unassembled WGS sequence"/>
</dbReference>
<dbReference type="RefSeq" id="WP_214346934.1">
    <property type="nucleotide sequence ID" value="NZ_JAHBOH010000001.1"/>
</dbReference>
<keyword evidence="1" id="KW-0472">Membrane</keyword>
<organism evidence="3 4">
    <name type="scientific">Cellulomonas fulva</name>
    <dbReference type="NCBI Taxonomy" id="2835530"/>
    <lineage>
        <taxon>Bacteria</taxon>
        <taxon>Bacillati</taxon>
        <taxon>Actinomycetota</taxon>
        <taxon>Actinomycetes</taxon>
        <taxon>Micrococcales</taxon>
        <taxon>Cellulomonadaceae</taxon>
        <taxon>Cellulomonas</taxon>
    </lineage>
</organism>